<dbReference type="Gene3D" id="1.50.40.10">
    <property type="entry name" value="Mitochondrial carrier domain"/>
    <property type="match status" value="1"/>
</dbReference>
<evidence type="ECO:0000313" key="13">
    <source>
        <dbReference type="Proteomes" id="UP000289886"/>
    </source>
</evidence>
<dbReference type="PRINTS" id="PR00019">
    <property type="entry name" value="LEURICHRPT"/>
</dbReference>
<dbReference type="EMBL" id="SCEB01007591">
    <property type="protein sequence ID" value="RXM91851.1"/>
    <property type="molecule type" value="Genomic_DNA"/>
</dbReference>
<keyword evidence="4 8" id="KW-0812">Transmembrane</keyword>
<dbReference type="SUPFAM" id="SSF103506">
    <property type="entry name" value="Mitochondrial carrier"/>
    <property type="match status" value="1"/>
</dbReference>
<accession>A0A444UUL0</accession>
<dbReference type="PROSITE" id="PS50920">
    <property type="entry name" value="SOLCAR"/>
    <property type="match status" value="1"/>
</dbReference>
<name>A0A444UUL0_ACIRT</name>
<dbReference type="InterPro" id="IPR018108">
    <property type="entry name" value="MCP_transmembrane"/>
</dbReference>
<evidence type="ECO:0000256" key="5">
    <source>
        <dbReference type="ARBA" id="ARBA00022729"/>
    </source>
</evidence>
<reference evidence="12 13" key="1">
    <citation type="submission" date="2019-01" db="EMBL/GenBank/DDBJ databases">
        <title>Draft Genome and Complete Hox-Cluster Characterization of the Sterlet Sturgeon (Acipenser ruthenus).</title>
        <authorList>
            <person name="Wei Q."/>
        </authorList>
    </citation>
    <scope>NUCLEOTIDE SEQUENCE [LARGE SCALE GENOMIC DNA]</scope>
    <source>
        <strain evidence="12">WHYD16114868_AA</strain>
        <tissue evidence="12">Blood</tissue>
    </source>
</reference>
<dbReference type="GO" id="GO:0007616">
    <property type="term" value="P:long-term memory"/>
    <property type="evidence" value="ECO:0007669"/>
    <property type="project" value="TreeGrafter"/>
</dbReference>
<gene>
    <name evidence="12" type="ORF">EOD39_20753</name>
</gene>
<keyword evidence="3" id="KW-0433">Leucine-rich repeat</keyword>
<dbReference type="PROSITE" id="PS51450">
    <property type="entry name" value="LRR"/>
    <property type="match status" value="2"/>
</dbReference>
<evidence type="ECO:0000256" key="2">
    <source>
        <dbReference type="ARBA" id="ARBA00006375"/>
    </source>
</evidence>
<proteinExistence type="inferred from homology"/>
<keyword evidence="6" id="KW-0677">Repeat</keyword>
<dbReference type="Pfam" id="PF00153">
    <property type="entry name" value="Mito_carr"/>
    <property type="match status" value="1"/>
</dbReference>
<evidence type="ECO:0000256" key="1">
    <source>
        <dbReference type="ARBA" id="ARBA00004141"/>
    </source>
</evidence>
<dbReference type="Proteomes" id="UP000289886">
    <property type="component" value="Unassembled WGS sequence"/>
</dbReference>
<dbReference type="InterPro" id="IPR003591">
    <property type="entry name" value="Leu-rich_rpt_typical-subtyp"/>
</dbReference>
<dbReference type="SUPFAM" id="SSF52058">
    <property type="entry name" value="L domain-like"/>
    <property type="match status" value="1"/>
</dbReference>
<dbReference type="InterPro" id="IPR001611">
    <property type="entry name" value="Leu-rich_rpt"/>
</dbReference>
<comment type="similarity">
    <text evidence="2 9">Belongs to the mitochondrial carrier (TC 2.A.29) family.</text>
</comment>
<evidence type="ECO:0000256" key="10">
    <source>
        <dbReference type="SAM" id="MobiDB-lite"/>
    </source>
</evidence>
<evidence type="ECO:0000256" key="8">
    <source>
        <dbReference type="PROSITE-ProRule" id="PRU00282"/>
    </source>
</evidence>
<evidence type="ECO:0000256" key="4">
    <source>
        <dbReference type="ARBA" id="ARBA00022692"/>
    </source>
</evidence>
<sequence>MSGAGRSHAEDSRCLSDHDADNKPRINCSNAGLTSVPGTLSPDTEVLLLQSNSFTSVSWGSFTVFPLLSQLDLSQNQVSVLERGSPATAGLGDSDGKSWSLGHLRNLSLAHNLLSSLPEGIFQALGNLKELYLQGNQLQGLPGGVFSELRDLEVLDLSHNGLRALPGTLIHELTKLKTFILHDNSLVFLPDGFFSHLEIPYVFLSSNPWFCDCSLEYFRGWMEEQGHNVYSRDGGEIKNAPETVVCAAGSGAVPVLHVLDSLEDLCPTGTDIVEVLVKVVRSEGFFSLWKGFTPYYARLGPHTVLTFIFLEQMNKYYKIYFLAS</sequence>
<dbReference type="GO" id="GO:0005886">
    <property type="term" value="C:plasma membrane"/>
    <property type="evidence" value="ECO:0007669"/>
    <property type="project" value="TreeGrafter"/>
</dbReference>
<dbReference type="Pfam" id="PF13855">
    <property type="entry name" value="LRR_8"/>
    <property type="match status" value="1"/>
</dbReference>
<dbReference type="PANTHER" id="PTHR24366">
    <property type="entry name" value="IG(IMMUNOGLOBULIN) AND LRR(LEUCINE RICH REPEAT) DOMAINS"/>
    <property type="match status" value="1"/>
</dbReference>
<organism evidence="12 13">
    <name type="scientific">Acipenser ruthenus</name>
    <name type="common">Sterlet sturgeon</name>
    <dbReference type="NCBI Taxonomy" id="7906"/>
    <lineage>
        <taxon>Eukaryota</taxon>
        <taxon>Metazoa</taxon>
        <taxon>Chordata</taxon>
        <taxon>Craniata</taxon>
        <taxon>Vertebrata</taxon>
        <taxon>Euteleostomi</taxon>
        <taxon>Actinopterygii</taxon>
        <taxon>Chondrostei</taxon>
        <taxon>Acipenseriformes</taxon>
        <taxon>Acipenseridae</taxon>
        <taxon>Acipenser</taxon>
    </lineage>
</organism>
<dbReference type="InterPro" id="IPR000483">
    <property type="entry name" value="Cys-rich_flank_reg_C"/>
</dbReference>
<feature type="region of interest" description="Disordered" evidence="10">
    <location>
        <begin position="1"/>
        <end position="21"/>
    </location>
</feature>
<keyword evidence="5" id="KW-0732">Signal</keyword>
<protein>
    <submittedName>
        <fullName evidence="12">Platelet glycoprotein Ib alpha chain</fullName>
    </submittedName>
</protein>
<feature type="repeat" description="Solcar" evidence="8">
    <location>
        <begin position="238"/>
        <end position="316"/>
    </location>
</feature>
<evidence type="ECO:0000256" key="7">
    <source>
        <dbReference type="ARBA" id="ARBA00023136"/>
    </source>
</evidence>
<comment type="caution">
    <text evidence="12">The sequence shown here is derived from an EMBL/GenBank/DDBJ whole genome shotgun (WGS) entry which is preliminary data.</text>
</comment>
<feature type="compositionally biased region" description="Basic and acidic residues" evidence="10">
    <location>
        <begin position="7"/>
        <end position="21"/>
    </location>
</feature>
<evidence type="ECO:0000259" key="11">
    <source>
        <dbReference type="SMART" id="SM00082"/>
    </source>
</evidence>
<comment type="subcellular location">
    <subcellularLocation>
        <location evidence="1">Membrane</location>
        <topology evidence="1">Multi-pass membrane protein</topology>
    </subcellularLocation>
</comment>
<evidence type="ECO:0000313" key="12">
    <source>
        <dbReference type="EMBL" id="RXM91851.1"/>
    </source>
</evidence>
<feature type="domain" description="LRRCT" evidence="11">
    <location>
        <begin position="207"/>
        <end position="267"/>
    </location>
</feature>
<keyword evidence="7 8" id="KW-0472">Membrane</keyword>
<evidence type="ECO:0000256" key="9">
    <source>
        <dbReference type="RuleBase" id="RU000488"/>
    </source>
</evidence>
<dbReference type="AlphaFoldDB" id="A0A444UUL0"/>
<dbReference type="PANTHER" id="PTHR24366:SF158">
    <property type="entry name" value="PLATELET GLYCOPROTEIN IB ALPHA CHAIN-LIKE-RELATED"/>
    <property type="match status" value="1"/>
</dbReference>
<dbReference type="SMART" id="SM00082">
    <property type="entry name" value="LRRCT"/>
    <property type="match status" value="1"/>
</dbReference>
<dbReference type="SMART" id="SM00369">
    <property type="entry name" value="LRR_TYP"/>
    <property type="match status" value="5"/>
</dbReference>
<keyword evidence="13" id="KW-1185">Reference proteome</keyword>
<dbReference type="InterPro" id="IPR032675">
    <property type="entry name" value="LRR_dom_sf"/>
</dbReference>
<evidence type="ECO:0000256" key="3">
    <source>
        <dbReference type="ARBA" id="ARBA00022614"/>
    </source>
</evidence>
<dbReference type="InterPro" id="IPR023395">
    <property type="entry name" value="MCP_dom_sf"/>
</dbReference>
<dbReference type="Gene3D" id="3.80.10.10">
    <property type="entry name" value="Ribonuclease Inhibitor"/>
    <property type="match status" value="1"/>
</dbReference>
<keyword evidence="9" id="KW-0813">Transport</keyword>
<evidence type="ECO:0000256" key="6">
    <source>
        <dbReference type="ARBA" id="ARBA00022737"/>
    </source>
</evidence>